<keyword evidence="2" id="KW-1185">Reference proteome</keyword>
<evidence type="ECO:0000313" key="2">
    <source>
        <dbReference type="Proteomes" id="UP000030645"/>
    </source>
</evidence>
<name>W9R3N4_9ROSA</name>
<organism evidence="1 2">
    <name type="scientific">Morus notabilis</name>
    <dbReference type="NCBI Taxonomy" id="981085"/>
    <lineage>
        <taxon>Eukaryota</taxon>
        <taxon>Viridiplantae</taxon>
        <taxon>Streptophyta</taxon>
        <taxon>Embryophyta</taxon>
        <taxon>Tracheophyta</taxon>
        <taxon>Spermatophyta</taxon>
        <taxon>Magnoliopsida</taxon>
        <taxon>eudicotyledons</taxon>
        <taxon>Gunneridae</taxon>
        <taxon>Pentapetalae</taxon>
        <taxon>rosids</taxon>
        <taxon>fabids</taxon>
        <taxon>Rosales</taxon>
        <taxon>Moraceae</taxon>
        <taxon>Moreae</taxon>
        <taxon>Morus</taxon>
    </lineage>
</organism>
<dbReference type="Proteomes" id="UP000030645">
    <property type="component" value="Unassembled WGS sequence"/>
</dbReference>
<accession>W9R3N4</accession>
<proteinExistence type="predicted"/>
<dbReference type="EMBL" id="KE344557">
    <property type="protein sequence ID" value="EXB66871.1"/>
    <property type="molecule type" value="Genomic_DNA"/>
</dbReference>
<evidence type="ECO:0000313" key="1">
    <source>
        <dbReference type="EMBL" id="EXB66871.1"/>
    </source>
</evidence>
<protein>
    <submittedName>
        <fullName evidence="1">Uncharacterized protein</fullName>
    </submittedName>
</protein>
<sequence>MAMNFTNHLINHFGNHNNISLSSSSSSSTYRFSHCFSPSRNFLAADFLRKGRCF</sequence>
<gene>
    <name evidence="1" type="ORF">L484_019509</name>
</gene>
<reference evidence="2" key="1">
    <citation type="submission" date="2013-01" db="EMBL/GenBank/DDBJ databases">
        <title>Draft Genome Sequence of a Mulberry Tree, Morus notabilis C.K. Schneid.</title>
        <authorList>
            <person name="He N."/>
            <person name="Zhao S."/>
        </authorList>
    </citation>
    <scope>NUCLEOTIDE SEQUENCE</scope>
</reference>
<dbReference type="AlphaFoldDB" id="W9R3N4"/>